<feature type="transmembrane region" description="Helical" evidence="6">
    <location>
        <begin position="727"/>
        <end position="747"/>
    </location>
</feature>
<evidence type="ECO:0000256" key="4">
    <source>
        <dbReference type="ARBA" id="ARBA00022989"/>
    </source>
</evidence>
<proteinExistence type="predicted"/>
<sequence>MFKIHFKTAWRSIFRNKMYSIINVFGIAIGIAAFWLIFLFVADELSFDRYNQNADRIVRVVQHSKWNGNDLHQATTSAPFAGALKEAFPEIEDAVRIDPEGGGVITYNGKKIKQNDIVFADNSLFKIFSYHFLYGSAKDALQKPQTIVITESLANKLFGSPEKAINQTVYFDNDYPNKVTGIIKDIPTNSHLRFSAVRSVANGLDADGWQNFHVYTYLLLKKGTDFSAFENKLCRFAQQNIQKLIKVNDYKLELQPLTSIHLTSNLSYELSNNGSKSSVYILIAIGALILIIAIINYVNLATVRSSSRVKEIGVRKVIGSGKINIAGMFITESVLITCVAAVLAVFIVHLTLPLFNQLTGKSLTIWNFGIATTLFVLLLFSIVTGAIAGVYPSIFLANFKTIPALKGQTGFRNSGIIFRKSLVIFQFAVSVVLIFSSIVIYQQLQYVSNSNLGFNKDQVITFHIDNRNVRNQIPAIKNRLLQSSAIQGVASAGNPIGNNDLGGMGYRFEEKDGSFSTATTMAEELMIDPDYIPTMDIKMLEGRNFSDSIQSDKYGSALINETLMKKLGWKRAIGKHLQFKVEDTVTLERTIVGVVKDFHTYSLQHKVEPLVMVMPATSSMQDNLYVKFADGKISQGLAYVEKIYKQFDKESLADYHILSENFDRQYDTEKKQGTIAMISTILAVSIACLGLFGLVAFIVTQRTKEIGVRKVLGANVINIVQLLSKDFMWLVGIATTISLPVSLYTMNKWLQSFAYRIHIRWWIFVVVALLALLIALITVSFQAIKAALANPVKSLRSE</sequence>
<dbReference type="GO" id="GO:0005886">
    <property type="term" value="C:plasma membrane"/>
    <property type="evidence" value="ECO:0007669"/>
    <property type="project" value="UniProtKB-SubCell"/>
</dbReference>
<dbReference type="Pfam" id="PF12704">
    <property type="entry name" value="MacB_PCD"/>
    <property type="match status" value="2"/>
</dbReference>
<feature type="transmembrane region" description="Helical" evidence="6">
    <location>
        <begin position="21"/>
        <end position="42"/>
    </location>
</feature>
<feature type="transmembrane region" description="Helical" evidence="6">
    <location>
        <begin position="422"/>
        <end position="441"/>
    </location>
</feature>
<dbReference type="InterPro" id="IPR003838">
    <property type="entry name" value="ABC3_permease_C"/>
</dbReference>
<evidence type="ECO:0000259" key="7">
    <source>
        <dbReference type="Pfam" id="PF02687"/>
    </source>
</evidence>
<dbReference type="Proteomes" id="UP000267223">
    <property type="component" value="Unassembled WGS sequence"/>
</dbReference>
<dbReference type="PANTHER" id="PTHR30572:SF18">
    <property type="entry name" value="ABC-TYPE MACROLIDE FAMILY EXPORT SYSTEM PERMEASE COMPONENT 2"/>
    <property type="match status" value="1"/>
</dbReference>
<feature type="transmembrane region" description="Helical" evidence="6">
    <location>
        <begin position="759"/>
        <end position="784"/>
    </location>
</feature>
<dbReference type="Pfam" id="PF02687">
    <property type="entry name" value="FtsX"/>
    <property type="match status" value="2"/>
</dbReference>
<feature type="domain" description="MacB-like periplasmic core" evidence="8">
    <location>
        <begin position="20"/>
        <end position="233"/>
    </location>
</feature>
<dbReference type="GO" id="GO:0022857">
    <property type="term" value="F:transmembrane transporter activity"/>
    <property type="evidence" value="ECO:0007669"/>
    <property type="project" value="TreeGrafter"/>
</dbReference>
<evidence type="ECO:0000313" key="9">
    <source>
        <dbReference type="EMBL" id="RNI34278.1"/>
    </source>
</evidence>
<dbReference type="AlphaFoldDB" id="A0A3M9NBD8"/>
<protein>
    <submittedName>
        <fullName evidence="9">ABC transporter permease</fullName>
    </submittedName>
</protein>
<evidence type="ECO:0000313" key="10">
    <source>
        <dbReference type="Proteomes" id="UP000267223"/>
    </source>
</evidence>
<keyword evidence="10" id="KW-1185">Reference proteome</keyword>
<dbReference type="OrthoDB" id="5933722at2"/>
<keyword evidence="2" id="KW-1003">Cell membrane</keyword>
<dbReference type="RefSeq" id="WP_123121819.1">
    <property type="nucleotide sequence ID" value="NZ_RJJR01000014.1"/>
</dbReference>
<gene>
    <name evidence="9" type="ORF">EFY79_16420</name>
</gene>
<feature type="transmembrane region" description="Helical" evidence="6">
    <location>
        <begin position="675"/>
        <end position="700"/>
    </location>
</feature>
<keyword evidence="5 6" id="KW-0472">Membrane</keyword>
<dbReference type="InterPro" id="IPR025857">
    <property type="entry name" value="MacB_PCD"/>
</dbReference>
<dbReference type="EMBL" id="RJJR01000014">
    <property type="protein sequence ID" value="RNI34278.1"/>
    <property type="molecule type" value="Genomic_DNA"/>
</dbReference>
<dbReference type="InterPro" id="IPR050250">
    <property type="entry name" value="Macrolide_Exporter_MacB"/>
</dbReference>
<evidence type="ECO:0000256" key="1">
    <source>
        <dbReference type="ARBA" id="ARBA00004651"/>
    </source>
</evidence>
<comment type="caution">
    <text evidence="9">The sequence shown here is derived from an EMBL/GenBank/DDBJ whole genome shotgun (WGS) entry which is preliminary data.</text>
</comment>
<feature type="transmembrane region" description="Helical" evidence="6">
    <location>
        <begin position="368"/>
        <end position="391"/>
    </location>
</feature>
<feature type="domain" description="MacB-like periplasmic core" evidence="8">
    <location>
        <begin position="429"/>
        <end position="632"/>
    </location>
</feature>
<feature type="domain" description="ABC3 transporter permease C-terminal" evidence="7">
    <location>
        <begin position="284"/>
        <end position="398"/>
    </location>
</feature>
<evidence type="ECO:0000256" key="2">
    <source>
        <dbReference type="ARBA" id="ARBA00022475"/>
    </source>
</evidence>
<feature type="domain" description="ABC3 transporter permease C-terminal" evidence="7">
    <location>
        <begin position="678"/>
        <end position="787"/>
    </location>
</feature>
<organism evidence="9 10">
    <name type="scientific">Hanamia caeni</name>
    <dbReference type="NCBI Taxonomy" id="2294116"/>
    <lineage>
        <taxon>Bacteria</taxon>
        <taxon>Pseudomonadati</taxon>
        <taxon>Bacteroidota</taxon>
        <taxon>Chitinophagia</taxon>
        <taxon>Chitinophagales</taxon>
        <taxon>Chitinophagaceae</taxon>
        <taxon>Hanamia</taxon>
    </lineage>
</organism>
<accession>A0A3M9NBD8</accession>
<evidence type="ECO:0000259" key="8">
    <source>
        <dbReference type="Pfam" id="PF12704"/>
    </source>
</evidence>
<evidence type="ECO:0000256" key="5">
    <source>
        <dbReference type="ARBA" id="ARBA00023136"/>
    </source>
</evidence>
<comment type="subcellular location">
    <subcellularLocation>
        <location evidence="1">Cell membrane</location>
        <topology evidence="1">Multi-pass membrane protein</topology>
    </subcellularLocation>
</comment>
<evidence type="ECO:0000256" key="3">
    <source>
        <dbReference type="ARBA" id="ARBA00022692"/>
    </source>
</evidence>
<keyword evidence="4 6" id="KW-1133">Transmembrane helix</keyword>
<feature type="transmembrane region" description="Helical" evidence="6">
    <location>
        <begin position="323"/>
        <end position="348"/>
    </location>
</feature>
<feature type="transmembrane region" description="Helical" evidence="6">
    <location>
        <begin position="279"/>
        <end position="302"/>
    </location>
</feature>
<reference evidence="9 10" key="1">
    <citation type="submission" date="2018-11" db="EMBL/GenBank/DDBJ databases">
        <title>Draft genome sequence of Ferruginibacter sp. BO-59.</title>
        <authorList>
            <person name="Im W.T."/>
        </authorList>
    </citation>
    <scope>NUCLEOTIDE SEQUENCE [LARGE SCALE GENOMIC DNA]</scope>
    <source>
        <strain evidence="9 10">BO-59</strain>
    </source>
</reference>
<keyword evidence="3 6" id="KW-0812">Transmembrane</keyword>
<dbReference type="PANTHER" id="PTHR30572">
    <property type="entry name" value="MEMBRANE COMPONENT OF TRANSPORTER-RELATED"/>
    <property type="match status" value="1"/>
</dbReference>
<evidence type="ECO:0000256" key="6">
    <source>
        <dbReference type="SAM" id="Phobius"/>
    </source>
</evidence>
<name>A0A3M9NBD8_9BACT</name>